<dbReference type="Gene3D" id="1.10.260.40">
    <property type="entry name" value="lambda repressor-like DNA-binding domains"/>
    <property type="match status" value="1"/>
</dbReference>
<dbReference type="SUPFAM" id="SSF47413">
    <property type="entry name" value="lambda repressor-like DNA-binding domains"/>
    <property type="match status" value="1"/>
</dbReference>
<gene>
    <name evidence="3" type="ORF">F9U64_16355</name>
</gene>
<dbReference type="InterPro" id="IPR010982">
    <property type="entry name" value="Lambda_DNA-bd_dom_sf"/>
</dbReference>
<dbReference type="PANTHER" id="PTHR46797">
    <property type="entry name" value="HTH-TYPE TRANSCRIPTIONAL REGULATOR"/>
    <property type="match status" value="1"/>
</dbReference>
<dbReference type="EMBL" id="WEID01000083">
    <property type="protein sequence ID" value="KAB8128270.1"/>
    <property type="molecule type" value="Genomic_DNA"/>
</dbReference>
<evidence type="ECO:0000313" key="4">
    <source>
        <dbReference type="Proteomes" id="UP000480246"/>
    </source>
</evidence>
<evidence type="ECO:0000259" key="2">
    <source>
        <dbReference type="PROSITE" id="PS50943"/>
    </source>
</evidence>
<evidence type="ECO:0000256" key="1">
    <source>
        <dbReference type="ARBA" id="ARBA00023125"/>
    </source>
</evidence>
<dbReference type="AlphaFoldDB" id="A0A7C8GRS5"/>
<proteinExistence type="predicted"/>
<dbReference type="RefSeq" id="WP_153405973.1">
    <property type="nucleotide sequence ID" value="NZ_ML762439.1"/>
</dbReference>
<dbReference type="Pfam" id="PF01381">
    <property type="entry name" value="HTH_3"/>
    <property type="match status" value="1"/>
</dbReference>
<dbReference type="PROSITE" id="PS50943">
    <property type="entry name" value="HTH_CROC1"/>
    <property type="match status" value="1"/>
</dbReference>
<evidence type="ECO:0000313" key="3">
    <source>
        <dbReference type="EMBL" id="KAB8128270.1"/>
    </source>
</evidence>
<dbReference type="CDD" id="cd00093">
    <property type="entry name" value="HTH_XRE"/>
    <property type="match status" value="1"/>
</dbReference>
<accession>A0A7C8GRS5</accession>
<dbReference type="InterPro" id="IPR050807">
    <property type="entry name" value="TransReg_Diox_bact_type"/>
</dbReference>
<dbReference type="OrthoDB" id="1859224at2"/>
<name>A0A7C8GRS5_9BACI</name>
<organism evidence="3 4">
    <name type="scientific">Gracilibacillus oryzae</name>
    <dbReference type="NCBI Taxonomy" id="1672701"/>
    <lineage>
        <taxon>Bacteria</taxon>
        <taxon>Bacillati</taxon>
        <taxon>Bacillota</taxon>
        <taxon>Bacilli</taxon>
        <taxon>Bacillales</taxon>
        <taxon>Bacillaceae</taxon>
        <taxon>Gracilibacillus</taxon>
    </lineage>
</organism>
<dbReference type="GO" id="GO:0003677">
    <property type="term" value="F:DNA binding"/>
    <property type="evidence" value="ECO:0007669"/>
    <property type="project" value="UniProtKB-KW"/>
</dbReference>
<keyword evidence="4" id="KW-1185">Reference proteome</keyword>
<dbReference type="Proteomes" id="UP000480246">
    <property type="component" value="Unassembled WGS sequence"/>
</dbReference>
<sequence length="119" mass="13771">MIGTNISKIRKQRGLTLSELAEKSKISKSYLSNLERNLNDNPSIQVVEKLAEVLNTDLATLLQTEGEILVSDKEWLDFVNELKAIGLERYNLDEYKIVFEFIRWKNSEKEKGPKARENE</sequence>
<keyword evidence="1" id="KW-0238">DNA-binding</keyword>
<dbReference type="SMART" id="SM00530">
    <property type="entry name" value="HTH_XRE"/>
    <property type="match status" value="1"/>
</dbReference>
<comment type="caution">
    <text evidence="3">The sequence shown here is derived from an EMBL/GenBank/DDBJ whole genome shotgun (WGS) entry which is preliminary data.</text>
</comment>
<feature type="domain" description="HTH cro/C1-type" evidence="2">
    <location>
        <begin position="6"/>
        <end position="61"/>
    </location>
</feature>
<protein>
    <submittedName>
        <fullName evidence="3">Helix-turn-helix transcriptional regulator</fullName>
    </submittedName>
</protein>
<dbReference type="GO" id="GO:0005829">
    <property type="term" value="C:cytosol"/>
    <property type="evidence" value="ECO:0007669"/>
    <property type="project" value="TreeGrafter"/>
</dbReference>
<dbReference type="InterPro" id="IPR001387">
    <property type="entry name" value="Cro/C1-type_HTH"/>
</dbReference>
<reference evidence="3 4" key="1">
    <citation type="submission" date="2019-10" db="EMBL/GenBank/DDBJ databases">
        <title>Gracilibacillus sp. nov. isolated from rice seeds.</title>
        <authorList>
            <person name="He S."/>
        </authorList>
    </citation>
    <scope>NUCLEOTIDE SEQUENCE [LARGE SCALE GENOMIC DNA]</scope>
    <source>
        <strain evidence="3 4">TD8</strain>
    </source>
</reference>
<dbReference type="GO" id="GO:0003700">
    <property type="term" value="F:DNA-binding transcription factor activity"/>
    <property type="evidence" value="ECO:0007669"/>
    <property type="project" value="TreeGrafter"/>
</dbReference>
<dbReference type="PANTHER" id="PTHR46797:SF1">
    <property type="entry name" value="METHYLPHOSPHONATE SYNTHASE"/>
    <property type="match status" value="1"/>
</dbReference>